<keyword evidence="3" id="KW-1185">Reference proteome</keyword>
<evidence type="ECO:0000259" key="1">
    <source>
        <dbReference type="Pfam" id="PF13963"/>
    </source>
</evidence>
<dbReference type="AlphaFoldDB" id="A0A1Q3AXF4"/>
<gene>
    <name evidence="2" type="ORF">CFOL_v3_03967</name>
</gene>
<accession>A0A1Q3AXF4</accession>
<dbReference type="Pfam" id="PF13963">
    <property type="entry name" value="Transpos_assoc"/>
    <property type="match status" value="1"/>
</dbReference>
<evidence type="ECO:0000313" key="3">
    <source>
        <dbReference type="Proteomes" id="UP000187406"/>
    </source>
</evidence>
<name>A0A1Q3AXF4_CEPFO</name>
<protein>
    <submittedName>
        <fullName evidence="2">Transpos_assoc domain-containing protein</fullName>
    </submittedName>
</protein>
<comment type="caution">
    <text evidence="2">The sequence shown here is derived from an EMBL/GenBank/DDBJ whole genome shotgun (WGS) entry which is preliminary data.</text>
</comment>
<sequence>MFLNFAYINRSETSQIYCPFTKYANRVYEYRTTVNDHLEVFGFTKSYKTWNYHGDDFGGSYDNMYNLGDDIVGYDTPVHLGVPKTHICCTYRVFQLYQQLFRYSQIPYLIPLGTTPTVPKSFRNVYQLSPQFAFPKPCLKCFGMV</sequence>
<dbReference type="Proteomes" id="UP000187406">
    <property type="component" value="Unassembled WGS sequence"/>
</dbReference>
<evidence type="ECO:0000313" key="2">
    <source>
        <dbReference type="EMBL" id="GAV60436.1"/>
    </source>
</evidence>
<proteinExistence type="predicted"/>
<feature type="domain" description="Transposase-associated" evidence="1">
    <location>
        <begin position="2"/>
        <end position="54"/>
    </location>
</feature>
<dbReference type="InParanoid" id="A0A1Q3AXF4"/>
<dbReference type="InterPro" id="IPR029480">
    <property type="entry name" value="Transpos_assoc"/>
</dbReference>
<dbReference type="EMBL" id="BDDD01000152">
    <property type="protein sequence ID" value="GAV60436.1"/>
    <property type="molecule type" value="Genomic_DNA"/>
</dbReference>
<dbReference type="OrthoDB" id="1270417at2759"/>
<organism evidence="2 3">
    <name type="scientific">Cephalotus follicularis</name>
    <name type="common">Albany pitcher plant</name>
    <dbReference type="NCBI Taxonomy" id="3775"/>
    <lineage>
        <taxon>Eukaryota</taxon>
        <taxon>Viridiplantae</taxon>
        <taxon>Streptophyta</taxon>
        <taxon>Embryophyta</taxon>
        <taxon>Tracheophyta</taxon>
        <taxon>Spermatophyta</taxon>
        <taxon>Magnoliopsida</taxon>
        <taxon>eudicotyledons</taxon>
        <taxon>Gunneridae</taxon>
        <taxon>Pentapetalae</taxon>
        <taxon>rosids</taxon>
        <taxon>fabids</taxon>
        <taxon>Oxalidales</taxon>
        <taxon>Cephalotaceae</taxon>
        <taxon>Cephalotus</taxon>
    </lineage>
</organism>
<reference evidence="3" key="1">
    <citation type="submission" date="2016-04" db="EMBL/GenBank/DDBJ databases">
        <title>Cephalotus genome sequencing.</title>
        <authorList>
            <person name="Fukushima K."/>
            <person name="Hasebe M."/>
            <person name="Fang X."/>
        </authorList>
    </citation>
    <scope>NUCLEOTIDE SEQUENCE [LARGE SCALE GENOMIC DNA]</scope>
    <source>
        <strain evidence="3">cv. St1</strain>
    </source>
</reference>